<evidence type="ECO:0000259" key="6">
    <source>
        <dbReference type="PROSITE" id="PS00799"/>
    </source>
</evidence>
<feature type="signal peptide" evidence="5">
    <location>
        <begin position="1"/>
        <end position="21"/>
    </location>
</feature>
<dbReference type="WormBase" id="SRAE_2000218300">
    <property type="protein sequence ID" value="SRP12184"/>
    <property type="gene ID" value="WBGene00262392"/>
</dbReference>
<dbReference type="AlphaFoldDB" id="A0A090LCJ6"/>
<dbReference type="EMBL" id="LN609529">
    <property type="protein sequence ID" value="CEF67521.1"/>
    <property type="molecule type" value="Genomic_DNA"/>
</dbReference>
<dbReference type="InterPro" id="IPR039036">
    <property type="entry name" value="Granulin_fam"/>
</dbReference>
<protein>
    <submittedName>
        <fullName evidence="7 9">Granulins</fullName>
    </submittedName>
</protein>
<feature type="chain" id="PRO_5015030658" evidence="5">
    <location>
        <begin position="22"/>
        <end position="491"/>
    </location>
</feature>
<dbReference type="InterPro" id="IPR037277">
    <property type="entry name" value="Granulin_sf"/>
</dbReference>
<dbReference type="PROSITE" id="PS00118">
    <property type="entry name" value="PA2_HIS"/>
    <property type="match status" value="1"/>
</dbReference>
<dbReference type="InterPro" id="IPR033113">
    <property type="entry name" value="PLA2_histidine"/>
</dbReference>
<evidence type="ECO:0000313" key="10">
    <source>
        <dbReference type="WormBase" id="SRAE_2000218300"/>
    </source>
</evidence>
<keyword evidence="5" id="KW-0732">Signal</keyword>
<comment type="similarity">
    <text evidence="2">Belongs to the granulin family.</text>
</comment>
<dbReference type="OrthoDB" id="5854875at2759"/>
<keyword evidence="4" id="KW-1015">Disulfide bond</keyword>
<dbReference type="PANTHER" id="PTHR12274">
    <property type="entry name" value="GRANULIN"/>
    <property type="match status" value="1"/>
</dbReference>
<evidence type="ECO:0000313" key="9">
    <source>
        <dbReference type="WBParaSite" id="SRAE_2000218300.1"/>
    </source>
</evidence>
<dbReference type="GeneID" id="36379886"/>
<reference evidence="7 8" key="1">
    <citation type="submission" date="2014-09" db="EMBL/GenBank/DDBJ databases">
        <authorList>
            <person name="Martin A.A."/>
        </authorList>
    </citation>
    <scope>NUCLEOTIDE SEQUENCE</scope>
    <source>
        <strain evidence="8">ED321</strain>
        <strain evidence="7">ED321 Heterogonic</strain>
    </source>
</reference>
<dbReference type="WBParaSite" id="SRAE_2000218300.1">
    <property type="protein sequence ID" value="SRAE_2000218300.1"/>
    <property type="gene ID" value="WBGene00262392"/>
</dbReference>
<evidence type="ECO:0000313" key="8">
    <source>
        <dbReference type="Proteomes" id="UP000035682"/>
    </source>
</evidence>
<dbReference type="CTD" id="36379886"/>
<dbReference type="GO" id="GO:0005576">
    <property type="term" value="C:extracellular region"/>
    <property type="evidence" value="ECO:0007669"/>
    <property type="project" value="UniProtKB-SubCell"/>
</dbReference>
<feature type="domain" description="Granulins" evidence="6">
    <location>
        <begin position="145"/>
        <end position="158"/>
    </location>
</feature>
<proteinExistence type="inferred from homology"/>
<dbReference type="SUPFAM" id="SSF57277">
    <property type="entry name" value="Granulin repeat"/>
    <property type="match status" value="3"/>
</dbReference>
<dbReference type="SMART" id="SM00277">
    <property type="entry name" value="GRAN"/>
    <property type="match status" value="4"/>
</dbReference>
<evidence type="ECO:0000313" key="7">
    <source>
        <dbReference type="EMBL" id="CEF67521.1"/>
    </source>
</evidence>
<dbReference type="PROSITE" id="PS00799">
    <property type="entry name" value="GRANULINS"/>
    <property type="match status" value="3"/>
</dbReference>
<keyword evidence="8" id="KW-1185">Reference proteome</keyword>
<evidence type="ECO:0000256" key="5">
    <source>
        <dbReference type="SAM" id="SignalP"/>
    </source>
</evidence>
<evidence type="ECO:0000256" key="2">
    <source>
        <dbReference type="ARBA" id="ARBA00010093"/>
    </source>
</evidence>
<organism evidence="7">
    <name type="scientific">Strongyloides ratti</name>
    <name type="common">Parasitic roundworm</name>
    <dbReference type="NCBI Taxonomy" id="34506"/>
    <lineage>
        <taxon>Eukaryota</taxon>
        <taxon>Metazoa</taxon>
        <taxon>Ecdysozoa</taxon>
        <taxon>Nematoda</taxon>
        <taxon>Chromadorea</taxon>
        <taxon>Rhabditida</taxon>
        <taxon>Tylenchina</taxon>
        <taxon>Panagrolaimomorpha</taxon>
        <taxon>Strongyloidoidea</taxon>
        <taxon>Strongyloididae</taxon>
        <taxon>Strongyloides</taxon>
    </lineage>
</organism>
<evidence type="ECO:0000256" key="4">
    <source>
        <dbReference type="ARBA" id="ARBA00023157"/>
    </source>
</evidence>
<dbReference type="PANTHER" id="PTHR12274:SF3">
    <property type="entry name" value="PROGRANULIN"/>
    <property type="match status" value="1"/>
</dbReference>
<feature type="domain" description="Granulins" evidence="6">
    <location>
        <begin position="58"/>
        <end position="71"/>
    </location>
</feature>
<sequence length="491" mass="55091">MIFLNRYIVFIFFLFVALIYSGKEICDDKRYSCPTGDTCCKLGNTTYGCCPMPLAVCCSDNEHCCPHNTICDGGRCYNENKKSTSGIKLKLALLENEVKYIKKVTKDNSTHMCDDKITECYDNNTCCRINPEGYGCCPLENAVCCSDHIHCCPQNSICMNGRCLKKNEKNIYESQVKLFSFDNKKHSALSKYTLNNMCDDKKTECPDDATCCLLNSGMYGCCPFQDAVCCSDHFHCCPYGFKCNLKEESCEEELTGKKIKLVKKINGRNVTTRYANDIENICPGEKYQCPSKYECCKQFNGHYICCPSTQKCNISTGKCVNKGFVRGTPKYKKIKATKIHLKKVSNLKLGFKNCFGGSYCTQMQMCCRGYDGFGHCCPRTQGKCDPSGYGCYESGFEYDNKTGKSVMKTRIGEFYAPIVNTTLALKKNLDNSNVCGDGTICEKNQTCCPYDDDSETLQYRCCPFKDGDCCKNSCCATGYMCASNGECLKKF</sequence>
<dbReference type="RefSeq" id="XP_024506721.1">
    <property type="nucleotide sequence ID" value="XM_024653223.1"/>
</dbReference>
<evidence type="ECO:0000256" key="3">
    <source>
        <dbReference type="ARBA" id="ARBA00022525"/>
    </source>
</evidence>
<comment type="subcellular location">
    <subcellularLocation>
        <location evidence="1">Secreted</location>
    </subcellularLocation>
</comment>
<evidence type="ECO:0000256" key="1">
    <source>
        <dbReference type="ARBA" id="ARBA00004613"/>
    </source>
</evidence>
<feature type="domain" description="Granulins" evidence="6">
    <location>
        <begin position="230"/>
        <end position="243"/>
    </location>
</feature>
<accession>A0A090LCJ6</accession>
<dbReference type="Pfam" id="PF00396">
    <property type="entry name" value="Granulin"/>
    <property type="match status" value="3"/>
</dbReference>
<reference evidence="9" key="2">
    <citation type="submission" date="2020-12" db="UniProtKB">
        <authorList>
            <consortium name="WormBaseParasite"/>
        </authorList>
    </citation>
    <scope>IDENTIFICATION</scope>
</reference>
<dbReference type="InterPro" id="IPR000118">
    <property type="entry name" value="Granulin"/>
</dbReference>
<gene>
    <name evidence="7 9 10" type="ORF">SRAE_2000218300</name>
</gene>
<name>A0A090LCJ6_STRRB</name>
<dbReference type="STRING" id="34506.A0A090LCJ6"/>
<dbReference type="Proteomes" id="UP000035682">
    <property type="component" value="Unplaced"/>
</dbReference>
<dbReference type="Gene3D" id="2.10.25.160">
    <property type="entry name" value="Granulin"/>
    <property type="match status" value="4"/>
</dbReference>
<keyword evidence="3" id="KW-0964">Secreted</keyword>